<sequence>MKANVLCIPLLVSIALNLVQANVPDNERPRGVAPSRAKLYTPDSTGNWKCLDGSKTISSKSINDDFCDCPDGSDEPGTSACGNTYFYCENIGHLPAYIRTSRLNDGVCDPECCDGTDEFDGLTHCPNVCQEVGTEARKERERVRKIEKEGSKIKSKYIAYGKGAKKRLREQLQNLKTKTAQIEEKTAKAQAVLDELNAKRQEYLESSKAEREAARKIQLEPFIQQQKQMLAKAIEIKSKFRSTLDDLKENYNKNYHDLAVKATITGFDEYLEELKQEEADAAAQESKEADQDLTAIKLLTLAQTQTYDVKKEIGRMFQLIKSMKEGYNTEYNDEAVLKAIKVLDDFAPSWKDDQNEFVDEDDIEVPEEVIETPQLADSGKGVFDSIYGSIRKAAKSVGIGFLFKEPKSELEQAQETHRKTSDEQKKLKDEIAGVERKLETDYGKDEAFAQLVDQCFEYKEAEYTYSLCLFGEAHQKSNSDISLGKFSSWVGDNHDTQMYTGGLRCWNGPERSVKVTMSCGAVNEIVAVSEPSKCEYLLKFRTPAACRIISDSEVPEDPNVIPEAIMPGTVPEGAEKKKHDEL</sequence>
<evidence type="ECO:0000256" key="7">
    <source>
        <dbReference type="SAM" id="SignalP"/>
    </source>
</evidence>
<feature type="signal peptide" evidence="7">
    <location>
        <begin position="1"/>
        <end position="21"/>
    </location>
</feature>
<dbReference type="OrthoDB" id="28322at2759"/>
<feature type="region of interest" description="Disordered" evidence="6">
    <location>
        <begin position="558"/>
        <end position="582"/>
    </location>
</feature>
<organism evidence="9 10">
    <name type="scientific">Entomortierella chlamydospora</name>
    <dbReference type="NCBI Taxonomy" id="101097"/>
    <lineage>
        <taxon>Eukaryota</taxon>
        <taxon>Fungi</taxon>
        <taxon>Fungi incertae sedis</taxon>
        <taxon>Mucoromycota</taxon>
        <taxon>Mortierellomycotina</taxon>
        <taxon>Mortierellomycetes</taxon>
        <taxon>Mortierellales</taxon>
        <taxon>Mortierellaceae</taxon>
        <taxon>Entomortierella</taxon>
    </lineage>
</organism>
<dbReference type="GO" id="GO:0017177">
    <property type="term" value="C:glucosidase II complex"/>
    <property type="evidence" value="ECO:0007669"/>
    <property type="project" value="TreeGrafter"/>
</dbReference>
<protein>
    <recommendedName>
        <fullName evidence="1">Glucosidase 2 subunit beta</fullName>
    </recommendedName>
</protein>
<dbReference type="InterPro" id="IPR039794">
    <property type="entry name" value="Gtb1-like"/>
</dbReference>
<dbReference type="InterPro" id="IPR036607">
    <property type="entry name" value="PRKCSH"/>
</dbReference>
<keyword evidence="10" id="KW-1185">Reference proteome</keyword>
<evidence type="ECO:0000256" key="1">
    <source>
        <dbReference type="ARBA" id="ARBA00022387"/>
    </source>
</evidence>
<feature type="chain" id="PRO_5040218795" description="Glucosidase 2 subunit beta" evidence="7">
    <location>
        <begin position="22"/>
        <end position="582"/>
    </location>
</feature>
<evidence type="ECO:0000256" key="2">
    <source>
        <dbReference type="ARBA" id="ARBA00022729"/>
    </source>
</evidence>
<dbReference type="PANTHER" id="PTHR12630">
    <property type="entry name" value="N-LINKED OLIGOSACCHARIDE PROCESSING"/>
    <property type="match status" value="1"/>
</dbReference>
<evidence type="ECO:0000313" key="9">
    <source>
        <dbReference type="EMBL" id="KAG0021636.1"/>
    </source>
</evidence>
<dbReference type="Pfam" id="PF13015">
    <property type="entry name" value="PRKCSH_1"/>
    <property type="match status" value="1"/>
</dbReference>
<evidence type="ECO:0000313" key="10">
    <source>
        <dbReference type="Proteomes" id="UP000703661"/>
    </source>
</evidence>
<feature type="coiled-coil region" evidence="5">
    <location>
        <begin position="129"/>
        <end position="287"/>
    </location>
</feature>
<evidence type="ECO:0000256" key="5">
    <source>
        <dbReference type="SAM" id="Coils"/>
    </source>
</evidence>
<dbReference type="PROSITE" id="PS51914">
    <property type="entry name" value="MRH"/>
    <property type="match status" value="1"/>
</dbReference>
<evidence type="ECO:0000256" key="3">
    <source>
        <dbReference type="ARBA" id="ARBA00022824"/>
    </source>
</evidence>
<keyword evidence="5" id="KW-0175">Coiled coil</keyword>
<name>A0A9P6N2J8_9FUNG</name>
<reference evidence="9" key="1">
    <citation type="journal article" date="2020" name="Fungal Divers.">
        <title>Resolving the Mortierellaceae phylogeny through synthesis of multi-gene phylogenetics and phylogenomics.</title>
        <authorList>
            <person name="Vandepol N."/>
            <person name="Liber J."/>
            <person name="Desiro A."/>
            <person name="Na H."/>
            <person name="Kennedy M."/>
            <person name="Barry K."/>
            <person name="Grigoriev I.V."/>
            <person name="Miller A.N."/>
            <person name="O'Donnell K."/>
            <person name="Stajich J.E."/>
            <person name="Bonito G."/>
        </authorList>
    </citation>
    <scope>NUCLEOTIDE SEQUENCE</scope>
    <source>
        <strain evidence="9">NRRL 2769</strain>
    </source>
</reference>
<proteinExistence type="predicted"/>
<evidence type="ECO:0000259" key="8">
    <source>
        <dbReference type="PROSITE" id="PS51914"/>
    </source>
</evidence>
<dbReference type="EMBL" id="JAAAID010000148">
    <property type="protein sequence ID" value="KAG0021636.1"/>
    <property type="molecule type" value="Genomic_DNA"/>
</dbReference>
<dbReference type="InterPro" id="IPR044865">
    <property type="entry name" value="MRH_dom"/>
</dbReference>
<feature type="compositionally biased region" description="Basic and acidic residues" evidence="6">
    <location>
        <begin position="573"/>
        <end position="582"/>
    </location>
</feature>
<accession>A0A9P6N2J8</accession>
<dbReference type="InterPro" id="IPR009011">
    <property type="entry name" value="Man6P_isomerase_rcpt-bd_dom_sf"/>
</dbReference>
<evidence type="ECO:0000256" key="4">
    <source>
        <dbReference type="ARBA" id="ARBA00023157"/>
    </source>
</evidence>
<dbReference type="InterPro" id="IPR028146">
    <property type="entry name" value="PRKCSH_N"/>
</dbReference>
<dbReference type="Proteomes" id="UP000703661">
    <property type="component" value="Unassembled WGS sequence"/>
</dbReference>
<feature type="coiled-coil region" evidence="5">
    <location>
        <begin position="410"/>
        <end position="437"/>
    </location>
</feature>
<comment type="caution">
    <text evidence="9">The sequence shown here is derived from an EMBL/GenBank/DDBJ whole genome shotgun (WGS) entry which is preliminary data.</text>
</comment>
<dbReference type="AlphaFoldDB" id="A0A9P6N2J8"/>
<dbReference type="GO" id="GO:0006491">
    <property type="term" value="P:N-glycan processing"/>
    <property type="evidence" value="ECO:0007669"/>
    <property type="project" value="TreeGrafter"/>
</dbReference>
<keyword evidence="4" id="KW-1015">Disulfide bond</keyword>
<gene>
    <name evidence="9" type="ORF">BGZ80_001997</name>
</gene>
<dbReference type="SUPFAM" id="SSF50911">
    <property type="entry name" value="Mannose 6-phosphate receptor domain"/>
    <property type="match status" value="1"/>
</dbReference>
<keyword evidence="3" id="KW-0256">Endoplasmic reticulum</keyword>
<feature type="domain" description="MRH" evidence="8">
    <location>
        <begin position="453"/>
        <end position="548"/>
    </location>
</feature>
<dbReference type="Pfam" id="PF12999">
    <property type="entry name" value="PRKCSH-like"/>
    <property type="match status" value="1"/>
</dbReference>
<keyword evidence="2 7" id="KW-0732">Signal</keyword>
<dbReference type="Gene3D" id="2.70.130.10">
    <property type="entry name" value="Mannose-6-phosphate receptor binding domain"/>
    <property type="match status" value="1"/>
</dbReference>
<dbReference type="PANTHER" id="PTHR12630:SF1">
    <property type="entry name" value="GLUCOSIDASE 2 SUBUNIT BETA"/>
    <property type="match status" value="1"/>
</dbReference>
<evidence type="ECO:0000256" key="6">
    <source>
        <dbReference type="SAM" id="MobiDB-lite"/>
    </source>
</evidence>